<dbReference type="InterPro" id="IPR027417">
    <property type="entry name" value="P-loop_NTPase"/>
</dbReference>
<evidence type="ECO:0000259" key="8">
    <source>
        <dbReference type="PROSITE" id="PS50893"/>
    </source>
</evidence>
<dbReference type="Pfam" id="PF08402">
    <property type="entry name" value="TOBE_2"/>
    <property type="match status" value="1"/>
</dbReference>
<evidence type="ECO:0000256" key="4">
    <source>
        <dbReference type="ARBA" id="ARBA00022840"/>
    </source>
</evidence>
<dbReference type="InterPro" id="IPR003439">
    <property type="entry name" value="ABC_transporter-like_ATP-bd"/>
</dbReference>
<keyword evidence="2 7" id="KW-1003">Cell membrane</keyword>
<dbReference type="Pfam" id="PF00005">
    <property type="entry name" value="ABC_tran"/>
    <property type="match status" value="1"/>
</dbReference>
<dbReference type="PROSITE" id="PS50893">
    <property type="entry name" value="ABC_TRANSPORTER_2"/>
    <property type="match status" value="1"/>
</dbReference>
<name>A0A7R7EMI7_9FIRM</name>
<dbReference type="InterPro" id="IPR050093">
    <property type="entry name" value="ABC_SmlMolc_Importer"/>
</dbReference>
<dbReference type="Gene3D" id="3.40.50.300">
    <property type="entry name" value="P-loop containing nucleotide triphosphate hydrolases"/>
    <property type="match status" value="1"/>
</dbReference>
<comment type="similarity">
    <text evidence="7">Belongs to the ABC transporter superfamily. Spermidine/putrescine importer (TC 3.A.1.11.1) family.</text>
</comment>
<comment type="function">
    <text evidence="7">Part of the ABC transporter complex PotABCD involved in spermidine/putrescine import. Responsible for energy coupling to the transport system.</text>
</comment>
<dbReference type="RefSeq" id="WP_271712398.1">
    <property type="nucleotide sequence ID" value="NZ_AP024169.1"/>
</dbReference>
<accession>A0A7R7EMI7</accession>
<keyword evidence="4 7" id="KW-0067">ATP-binding</keyword>
<keyword evidence="10" id="KW-1185">Reference proteome</keyword>
<evidence type="ECO:0000256" key="3">
    <source>
        <dbReference type="ARBA" id="ARBA00022741"/>
    </source>
</evidence>
<keyword evidence="5 7" id="KW-1278">Translocase</keyword>
<dbReference type="NCBIfam" id="TIGR01187">
    <property type="entry name" value="potA"/>
    <property type="match status" value="1"/>
</dbReference>
<dbReference type="FunFam" id="3.40.50.300:FF:000133">
    <property type="entry name" value="Spermidine/putrescine import ATP-binding protein PotA"/>
    <property type="match status" value="1"/>
</dbReference>
<dbReference type="KEGG" id="ahb:bsdtb5_25570"/>
<dbReference type="SUPFAM" id="SSF52540">
    <property type="entry name" value="P-loop containing nucleoside triphosphate hydrolases"/>
    <property type="match status" value="1"/>
</dbReference>
<dbReference type="EMBL" id="AP024169">
    <property type="protein sequence ID" value="BCN31262.1"/>
    <property type="molecule type" value="Genomic_DNA"/>
</dbReference>
<dbReference type="InterPro" id="IPR017871">
    <property type="entry name" value="ABC_transporter-like_CS"/>
</dbReference>
<dbReference type="Gene3D" id="2.40.50.100">
    <property type="match status" value="1"/>
</dbReference>
<dbReference type="InterPro" id="IPR013611">
    <property type="entry name" value="Transp-assoc_OB_typ2"/>
</dbReference>
<reference evidence="9 10" key="1">
    <citation type="submission" date="2020-11" db="EMBL/GenBank/DDBJ databases">
        <title>Draft genome sequencing of a Lachnospiraceae strain isolated from anoxic soil subjected to BSD treatment.</title>
        <authorList>
            <person name="Uek A."/>
            <person name="Tonouchi A."/>
        </authorList>
    </citation>
    <scope>NUCLEOTIDE SEQUENCE [LARGE SCALE GENOMIC DNA]</scope>
    <source>
        <strain evidence="9 10">TB5</strain>
    </source>
</reference>
<dbReference type="GO" id="GO:0043190">
    <property type="term" value="C:ATP-binding cassette (ABC) transporter complex"/>
    <property type="evidence" value="ECO:0007669"/>
    <property type="project" value="InterPro"/>
</dbReference>
<dbReference type="InterPro" id="IPR003593">
    <property type="entry name" value="AAA+_ATPase"/>
</dbReference>
<dbReference type="GO" id="GO:0016887">
    <property type="term" value="F:ATP hydrolysis activity"/>
    <property type="evidence" value="ECO:0007669"/>
    <property type="project" value="InterPro"/>
</dbReference>
<dbReference type="GO" id="GO:0005524">
    <property type="term" value="F:ATP binding"/>
    <property type="evidence" value="ECO:0007669"/>
    <property type="project" value="UniProtKB-KW"/>
</dbReference>
<comment type="catalytic activity">
    <reaction evidence="7">
        <text>ATP + H2O + polyamine-[polyamine-binding protein]Side 1 = ADP + phosphate + polyamineSide 2 + [polyamine-binding protein]Side 1.</text>
        <dbReference type="EC" id="7.6.2.11"/>
    </reaction>
</comment>
<evidence type="ECO:0000313" key="10">
    <source>
        <dbReference type="Proteomes" id="UP000595897"/>
    </source>
</evidence>
<evidence type="ECO:0000256" key="2">
    <source>
        <dbReference type="ARBA" id="ARBA00022475"/>
    </source>
</evidence>
<evidence type="ECO:0000256" key="1">
    <source>
        <dbReference type="ARBA" id="ARBA00022448"/>
    </source>
</evidence>
<keyword evidence="1 7" id="KW-0813">Transport</keyword>
<dbReference type="InterPro" id="IPR005893">
    <property type="entry name" value="PotA-like"/>
</dbReference>
<dbReference type="PANTHER" id="PTHR42781:SF4">
    <property type="entry name" value="SPERMIDINE_PUTRESCINE IMPORT ATP-BINDING PROTEIN POTA"/>
    <property type="match status" value="1"/>
</dbReference>
<dbReference type="SUPFAM" id="SSF50331">
    <property type="entry name" value="MOP-like"/>
    <property type="match status" value="1"/>
</dbReference>
<dbReference type="InterPro" id="IPR008995">
    <property type="entry name" value="Mo/tungstate-bd_C_term_dom"/>
</dbReference>
<dbReference type="AlphaFoldDB" id="A0A7R7EMI7"/>
<dbReference type="PROSITE" id="PS00211">
    <property type="entry name" value="ABC_TRANSPORTER_1"/>
    <property type="match status" value="1"/>
</dbReference>
<dbReference type="SMART" id="SM00382">
    <property type="entry name" value="AAA"/>
    <property type="match status" value="1"/>
</dbReference>
<organism evidence="9 10">
    <name type="scientific">Anaeromicropila herbilytica</name>
    <dbReference type="NCBI Taxonomy" id="2785025"/>
    <lineage>
        <taxon>Bacteria</taxon>
        <taxon>Bacillati</taxon>
        <taxon>Bacillota</taxon>
        <taxon>Clostridia</taxon>
        <taxon>Lachnospirales</taxon>
        <taxon>Lachnospiraceae</taxon>
        <taxon>Anaeromicropila</taxon>
    </lineage>
</organism>
<comment type="subunit">
    <text evidence="7">The complex is composed of two ATP-binding proteins (PotA), two transmembrane proteins (PotB and PotC) and a solute-binding protein (PotD).</text>
</comment>
<dbReference type="PANTHER" id="PTHR42781">
    <property type="entry name" value="SPERMIDINE/PUTRESCINE IMPORT ATP-BINDING PROTEIN POTA"/>
    <property type="match status" value="1"/>
</dbReference>
<protein>
    <recommendedName>
        <fullName evidence="7">Spermidine/putrescine import ATP-binding protein PotA</fullName>
        <ecNumber evidence="7">7.6.2.11</ecNumber>
    </recommendedName>
</protein>
<dbReference type="GO" id="GO:0015417">
    <property type="term" value="F:ABC-type polyamine transporter activity"/>
    <property type="evidence" value="ECO:0007669"/>
    <property type="project" value="UniProtKB-EC"/>
</dbReference>
<proteinExistence type="inferred from homology"/>
<evidence type="ECO:0000256" key="7">
    <source>
        <dbReference type="RuleBase" id="RU364083"/>
    </source>
</evidence>
<feature type="domain" description="ABC transporter" evidence="8">
    <location>
        <begin position="6"/>
        <end position="236"/>
    </location>
</feature>
<dbReference type="EC" id="7.6.2.11" evidence="7"/>
<sequence length="421" mass="46959">MKDIILEIEHIEKSFGDTQVLKGINLSIEKGEFITLLGASGCGKTTTLRIISGLETPDKGSIKLNGIDVTKDEPNKRNVNTVFQNYALFPHMNVETNIAYSLKLKKVEKNQIKQRVAEALQLVQLIGFEKRMPSELSGGQKQRVAIARAIVNNPDILLLDEPLGALDLQLRRQMQIELKNLQKELGITFIYITHDQEEAINMSDRIVVMKDGRFEQVGTPHEVYDLPKTSYVARFVGTANIIRGQIETMEKETITVHMKSGNVQVKRTDSPLQIHDEVTIAIRSENINLIEENDGEKIQIVEGKVSKDEEPLGLTGIVKEKNFAAGLLRINVELIDGKEITASRHGIDSTLEVGDRVRVSWKPETYVLVDMVDKYTKNSNSSILQNTLEPSLISMSPDVTDGTKSTKCSLTDIPAIDDGKE</sequence>
<evidence type="ECO:0000256" key="6">
    <source>
        <dbReference type="ARBA" id="ARBA00023136"/>
    </source>
</evidence>
<evidence type="ECO:0000313" key="9">
    <source>
        <dbReference type="EMBL" id="BCN31262.1"/>
    </source>
</evidence>
<keyword evidence="6 7" id="KW-0472">Membrane</keyword>
<gene>
    <name evidence="9" type="primary">potA_1</name>
    <name evidence="7" type="synonym">potA</name>
    <name evidence="9" type="ORF">bsdtb5_25570</name>
</gene>
<keyword evidence="3 7" id="KW-0547">Nucleotide-binding</keyword>
<dbReference type="Proteomes" id="UP000595897">
    <property type="component" value="Chromosome"/>
</dbReference>
<evidence type="ECO:0000256" key="5">
    <source>
        <dbReference type="ARBA" id="ARBA00022967"/>
    </source>
</evidence>